<evidence type="ECO:0000256" key="7">
    <source>
        <dbReference type="SAM" id="SignalP"/>
    </source>
</evidence>
<dbReference type="Pfam" id="PF13091">
    <property type="entry name" value="PLDc_2"/>
    <property type="match status" value="1"/>
</dbReference>
<dbReference type="InterPro" id="IPR025202">
    <property type="entry name" value="PLD-like_dom"/>
</dbReference>
<dbReference type="GO" id="GO:0016042">
    <property type="term" value="P:lipid catabolic process"/>
    <property type="evidence" value="ECO:0007669"/>
    <property type="project" value="UniProtKB-KW"/>
</dbReference>
<dbReference type="PANTHER" id="PTHR43856">
    <property type="entry name" value="CARDIOLIPIN HYDROLASE"/>
    <property type="match status" value="1"/>
</dbReference>
<dbReference type="GO" id="GO:0016891">
    <property type="term" value="F:RNA endonuclease activity producing 5'-phosphomonoesters, hydrolytic mechanism"/>
    <property type="evidence" value="ECO:0007669"/>
    <property type="project" value="TreeGrafter"/>
</dbReference>
<dbReference type="Proteomes" id="UP001169574">
    <property type="component" value="Unassembled WGS sequence"/>
</dbReference>
<evidence type="ECO:0000313" key="9">
    <source>
        <dbReference type="EMBL" id="EHT9939078.1"/>
    </source>
</evidence>
<dbReference type="SUPFAM" id="SSF56024">
    <property type="entry name" value="Phospholipase D/nuclease"/>
    <property type="match status" value="1"/>
</dbReference>
<geneLocation type="plasmid" evidence="17">
    <name>prhbstw-00398_2</name>
</geneLocation>
<dbReference type="EMBL" id="ABBJDF010000010">
    <property type="protein sequence ID" value="EHT9939078.1"/>
    <property type="molecule type" value="Genomic_DNA"/>
</dbReference>
<dbReference type="Proteomes" id="UP000215827">
    <property type="component" value="Unassembled WGS sequence"/>
</dbReference>
<dbReference type="Gene3D" id="3.30.870.10">
    <property type="entry name" value="Endonuclease Chain A"/>
    <property type="match status" value="1"/>
</dbReference>
<gene>
    <name evidence="14" type="ORF">B9P89_22510</name>
    <name evidence="15" type="ORF">HV183_25155</name>
    <name evidence="13" type="ORF">KV121_004642</name>
    <name evidence="9" type="ORF">KY227_002147</name>
    <name evidence="11" type="ORF">P7U51_004196</name>
    <name evidence="12" type="ORF">PQQ21_005168</name>
    <name evidence="10" type="ORF">SGX49_005304</name>
</gene>
<dbReference type="EC" id="3.1.4.4" evidence="3"/>
<evidence type="ECO:0000313" key="15">
    <source>
        <dbReference type="EMBL" id="QLO16669.1"/>
    </source>
</evidence>
<keyword evidence="4" id="KW-0378">Hydrolase</keyword>
<proteinExistence type="inferred from homology"/>
<dbReference type="GO" id="GO:0004630">
    <property type="term" value="F:phospholipase D activity"/>
    <property type="evidence" value="ECO:0007669"/>
    <property type="project" value="UniProtKB-EC"/>
</dbReference>
<evidence type="ECO:0000256" key="5">
    <source>
        <dbReference type="ARBA" id="ARBA00022963"/>
    </source>
</evidence>
<dbReference type="Proteomes" id="UP000885148">
    <property type="component" value="Unassembled WGS sequence"/>
</dbReference>
<evidence type="ECO:0000313" key="17">
    <source>
        <dbReference type="Proteomes" id="UP000510650"/>
    </source>
</evidence>
<evidence type="ECO:0000256" key="4">
    <source>
        <dbReference type="ARBA" id="ARBA00022801"/>
    </source>
</evidence>
<dbReference type="Proteomes" id="UP000510650">
    <property type="component" value="Plasmid pRHBSTW-00398_2"/>
</dbReference>
<accession>A0A1C0PBK6</accession>
<keyword evidence="15" id="KW-0614">Plasmid</keyword>
<feature type="domain" description="Phospholipase D-like" evidence="8">
    <location>
        <begin position="54"/>
        <end position="180"/>
    </location>
</feature>
<dbReference type="EMBL" id="ABKLER030000040">
    <property type="protein sequence ID" value="EMN4147808.1"/>
    <property type="molecule type" value="Genomic_DNA"/>
</dbReference>
<keyword evidence="5" id="KW-0442">Lipid degradation</keyword>
<comment type="similarity">
    <text evidence="2">Belongs to the phospholipase D family.</text>
</comment>
<evidence type="ECO:0000256" key="2">
    <source>
        <dbReference type="ARBA" id="ARBA00008664"/>
    </source>
</evidence>
<dbReference type="RefSeq" id="WP_016241591.1">
    <property type="nucleotide sequence ID" value="NZ_AP026941.1"/>
</dbReference>
<evidence type="ECO:0000313" key="10">
    <source>
        <dbReference type="EMBL" id="ELV3682796.1"/>
    </source>
</evidence>
<dbReference type="EMBL" id="ABOSXX010000058">
    <property type="protein sequence ID" value="ELV3682796.1"/>
    <property type="molecule type" value="Genomic_DNA"/>
</dbReference>
<dbReference type="EMBL" id="ABLGCN030000013">
    <property type="protein sequence ID" value="EMM7459628.1"/>
    <property type="molecule type" value="Genomic_DNA"/>
</dbReference>
<dbReference type="InterPro" id="IPR051406">
    <property type="entry name" value="PLD_domain"/>
</dbReference>
<evidence type="ECO:0000313" key="16">
    <source>
        <dbReference type="Proteomes" id="UP000215827"/>
    </source>
</evidence>
<feature type="chain" id="PRO_5015061752" description="phospholipase D" evidence="7">
    <location>
        <begin position="26"/>
        <end position="190"/>
    </location>
</feature>
<evidence type="ECO:0000256" key="6">
    <source>
        <dbReference type="ARBA" id="ARBA00023098"/>
    </source>
</evidence>
<reference evidence="13" key="2">
    <citation type="journal article" date="2018" name="Genome Biol.">
        <title>SKESA: strategic k-mer extension for scrupulous assemblies.</title>
        <authorList>
            <person name="Souvorov A."/>
            <person name="Agarwala R."/>
            <person name="Lipman D.J."/>
        </authorList>
    </citation>
    <scope>NUCLEOTIDE SEQUENCE</scope>
    <source>
        <strain evidence="13">91871</strain>
    </source>
</reference>
<dbReference type="EMBL" id="DAESCB010000023">
    <property type="protein sequence ID" value="HBH7044505.1"/>
    <property type="molecule type" value="Genomic_DNA"/>
</dbReference>
<reference evidence="11" key="6">
    <citation type="submission" date="2024-02" db="EMBL/GenBank/DDBJ databases">
        <authorList>
            <consortium name="Clinical and Environmental Microbiology Branch: Whole genome sequencing antimicrobial resistance pathogens in the healthcare setting"/>
        </authorList>
    </citation>
    <scope>NUCLEOTIDE SEQUENCE</scope>
    <source>
        <strain evidence="9">2021DK-00049</strain>
        <strain evidence="12">2023GN-00102</strain>
        <strain evidence="10">2023GN-00287</strain>
        <strain evidence="11">Whole organism</strain>
    </source>
</reference>
<reference evidence="13" key="5">
    <citation type="submission" date="2021-07" db="EMBL/GenBank/DDBJ databases">
        <authorList>
            <consortium name="NCBI Pathogen Detection Project"/>
        </authorList>
    </citation>
    <scope>NUCLEOTIDE SEQUENCE</scope>
    <source>
        <strain evidence="13">91871</strain>
    </source>
</reference>
<dbReference type="PANTHER" id="PTHR43856:SF1">
    <property type="entry name" value="MITOCHONDRIAL CARDIOLIPIN HYDROLASE"/>
    <property type="match status" value="1"/>
</dbReference>
<sequence>MLKSEVLVSTLTSLGLLFFSTFAQADNPTEVMLPAGGVRVVVGFSPEGSAQKAILDLINSAQQEIRMAAYSFTSPVIAKALINAHRRGVDVRIVVDKGQNNNRYAVSTMNTVVNAGIPLRTNDQFLLHHDKYLCVDRISVETGSYNYSSSAFNKNSENSLVLYNAPDVTALYLAHWESRWTGGVDYIPNY</sequence>
<geneLocation type="plasmid" evidence="15">
    <name>pRHBSTW-00398_2</name>
</geneLocation>
<keyword evidence="6" id="KW-0443">Lipid metabolism</keyword>
<dbReference type="CDD" id="cd09170">
    <property type="entry name" value="PLDc_Nuc"/>
    <property type="match status" value="1"/>
</dbReference>
<dbReference type="AlphaFoldDB" id="A0A1C0PBK6"/>
<evidence type="ECO:0000313" key="18">
    <source>
        <dbReference type="Proteomes" id="UP000885148"/>
    </source>
</evidence>
<reference evidence="14 16" key="1">
    <citation type="submission" date="2017-04" db="EMBL/GenBank/DDBJ databases">
        <title>Emergence of KPC-2-producing Citrobacter isolates from sediments of a Chinese river.</title>
        <authorList>
            <person name="Zheng B."/>
        </authorList>
    </citation>
    <scope>NUCLEOTIDE SEQUENCE [LARGE SCALE GENOMIC DNA]</scope>
    <source>
        <strain evidence="14 16">C191</strain>
    </source>
</reference>
<reference evidence="17" key="3">
    <citation type="submission" date="2020-06" db="EMBL/GenBank/DDBJ databases">
        <title>REHAB project genomes.</title>
        <authorList>
            <person name="Shaw L.P."/>
        </authorList>
    </citation>
    <scope>NUCLEOTIDE SEQUENCE [LARGE SCALE GENOMIC DNA]</scope>
    <source>
        <strain evidence="17">RHBSTW-00398</strain>
        <plasmid evidence="17">prhbstw-00398_2</plasmid>
    </source>
</reference>
<evidence type="ECO:0000259" key="8">
    <source>
        <dbReference type="Pfam" id="PF13091"/>
    </source>
</evidence>
<reference evidence="15" key="4">
    <citation type="journal article" date="2021" name="Microb. Genom.">
        <title>A genomic epidemiological study shows that prevalence of antimicrobial resistance in Enterobacterales is associated with the livestock host, as well as antimicrobial usage.</title>
        <authorList>
            <person name="AbuOun M."/>
            <person name="Jones H."/>
            <person name="Stubberfield E."/>
            <person name="Gilson D."/>
            <person name="Shaw L.P."/>
            <person name="Hubbard A.T.M."/>
            <person name="Chau K.K."/>
            <person name="Sebra R."/>
            <person name="Peto T.E.A."/>
            <person name="Crook D.W."/>
            <person name="Read D.S."/>
            <person name="Gweon H.S."/>
            <person name="Walker A.S."/>
            <person name="Stoesser N."/>
            <person name="Smith R.P."/>
            <person name="Anjum M.F."/>
            <person name="On Behalf Of The Rehab Consortium."/>
        </authorList>
    </citation>
    <scope>NUCLEOTIDE SEQUENCE</scope>
    <source>
        <strain evidence="15">RHBSTW-00398</strain>
    </source>
</reference>
<feature type="signal peptide" evidence="7">
    <location>
        <begin position="1"/>
        <end position="25"/>
    </location>
</feature>
<evidence type="ECO:0000256" key="1">
    <source>
        <dbReference type="ARBA" id="ARBA00000798"/>
    </source>
</evidence>
<dbReference type="EMBL" id="CP055539">
    <property type="protein sequence ID" value="QLO16669.1"/>
    <property type="molecule type" value="Genomic_DNA"/>
</dbReference>
<protein>
    <recommendedName>
        <fullName evidence="3">phospholipase D</fullName>
        <ecNumber evidence="3">3.1.4.4</ecNumber>
    </recommendedName>
</protein>
<keyword evidence="7" id="KW-0732">Signal</keyword>
<name>A0A1C0PBK6_CITFR</name>
<dbReference type="EMBL" id="NEFA01000036">
    <property type="protein sequence ID" value="OYQ98310.1"/>
    <property type="molecule type" value="Genomic_DNA"/>
</dbReference>
<dbReference type="Proteomes" id="UP001279522">
    <property type="component" value="Unassembled WGS sequence"/>
</dbReference>
<comment type="catalytic activity">
    <reaction evidence="1">
        <text>a 1,2-diacyl-sn-glycero-3-phosphocholine + H2O = a 1,2-diacyl-sn-glycero-3-phosphate + choline + H(+)</text>
        <dbReference type="Rhea" id="RHEA:14445"/>
        <dbReference type="ChEBI" id="CHEBI:15354"/>
        <dbReference type="ChEBI" id="CHEBI:15377"/>
        <dbReference type="ChEBI" id="CHEBI:15378"/>
        <dbReference type="ChEBI" id="CHEBI:57643"/>
        <dbReference type="ChEBI" id="CHEBI:58608"/>
        <dbReference type="EC" id="3.1.4.4"/>
    </reaction>
</comment>
<organism evidence="13 18">
    <name type="scientific">Citrobacter freundii</name>
    <dbReference type="NCBI Taxonomy" id="546"/>
    <lineage>
        <taxon>Bacteria</taxon>
        <taxon>Pseudomonadati</taxon>
        <taxon>Pseudomonadota</taxon>
        <taxon>Gammaproteobacteria</taxon>
        <taxon>Enterobacterales</taxon>
        <taxon>Enterobacteriaceae</taxon>
        <taxon>Citrobacter</taxon>
        <taxon>Citrobacter freundii complex</taxon>
    </lineage>
</organism>
<evidence type="ECO:0000313" key="12">
    <source>
        <dbReference type="EMBL" id="EMN4147808.1"/>
    </source>
</evidence>
<evidence type="ECO:0000313" key="11">
    <source>
        <dbReference type="EMBL" id="EMM7459628.1"/>
    </source>
</evidence>
<evidence type="ECO:0000313" key="14">
    <source>
        <dbReference type="EMBL" id="OYQ98310.1"/>
    </source>
</evidence>
<evidence type="ECO:0000256" key="3">
    <source>
        <dbReference type="ARBA" id="ARBA00012027"/>
    </source>
</evidence>
<evidence type="ECO:0000313" key="13">
    <source>
        <dbReference type="EMBL" id="HBH7044505.1"/>
    </source>
</evidence>